<sequence>MFGMEVGVKSSMAFGPGTASRLFQASDADVVIRSSDNVNFYLHKRNLEYSTDGFPPTSILPTSSSENEVVTLTESSATLEVVFQFVYPQRYPELDYLDLKSLLTVAEAAEKYGVFAAIYGCQFALRKYANSDPKEVLAFAAKYNYYSVIERIPQRFRIDTPLSELTDILSPHVYRLWSLDRERWLSELQNVTRTVPIHQCSWKQDWIIITRTILGQMISPSRLLEPQIDAIFGQFTAPEWNECCVKCVEMWKKSIKSDWLGVEFLFKYGNVLICDSAY</sequence>
<proteinExistence type="predicted"/>
<name>A0A0D0CF00_9AGAR</name>
<dbReference type="Gene3D" id="3.30.710.10">
    <property type="entry name" value="Potassium Channel Kv1.1, Chain A"/>
    <property type="match status" value="1"/>
</dbReference>
<dbReference type="Proteomes" id="UP000053593">
    <property type="component" value="Unassembled WGS sequence"/>
</dbReference>
<reference evidence="1 2" key="1">
    <citation type="submission" date="2014-04" db="EMBL/GenBank/DDBJ databases">
        <title>Evolutionary Origins and Diversification of the Mycorrhizal Mutualists.</title>
        <authorList>
            <consortium name="DOE Joint Genome Institute"/>
            <consortium name="Mycorrhizal Genomics Consortium"/>
            <person name="Kohler A."/>
            <person name="Kuo A."/>
            <person name="Nagy L.G."/>
            <person name="Floudas D."/>
            <person name="Copeland A."/>
            <person name="Barry K.W."/>
            <person name="Cichocki N."/>
            <person name="Veneault-Fourrey C."/>
            <person name="LaButti K."/>
            <person name="Lindquist E.A."/>
            <person name="Lipzen A."/>
            <person name="Lundell T."/>
            <person name="Morin E."/>
            <person name="Murat C."/>
            <person name="Riley R."/>
            <person name="Ohm R."/>
            <person name="Sun H."/>
            <person name="Tunlid A."/>
            <person name="Henrissat B."/>
            <person name="Grigoriev I.V."/>
            <person name="Hibbett D.S."/>
            <person name="Martin F."/>
        </authorList>
    </citation>
    <scope>NUCLEOTIDE SEQUENCE [LARGE SCALE GENOMIC DNA]</scope>
    <source>
        <strain evidence="1 2">FD-317 M1</strain>
    </source>
</reference>
<accession>A0A0D0CF00</accession>
<keyword evidence="2" id="KW-1185">Reference proteome</keyword>
<organism evidence="1 2">
    <name type="scientific">Collybiopsis luxurians FD-317 M1</name>
    <dbReference type="NCBI Taxonomy" id="944289"/>
    <lineage>
        <taxon>Eukaryota</taxon>
        <taxon>Fungi</taxon>
        <taxon>Dikarya</taxon>
        <taxon>Basidiomycota</taxon>
        <taxon>Agaricomycotina</taxon>
        <taxon>Agaricomycetes</taxon>
        <taxon>Agaricomycetidae</taxon>
        <taxon>Agaricales</taxon>
        <taxon>Marasmiineae</taxon>
        <taxon>Omphalotaceae</taxon>
        <taxon>Collybiopsis</taxon>
        <taxon>Collybiopsis luxurians</taxon>
    </lineage>
</organism>
<dbReference type="HOGENOM" id="CLU_090058_0_0_1"/>
<protein>
    <recommendedName>
        <fullName evidence="3">BTB domain-containing protein</fullName>
    </recommendedName>
</protein>
<gene>
    <name evidence="1" type="ORF">GYMLUDRAFT_590187</name>
</gene>
<dbReference type="InterPro" id="IPR011333">
    <property type="entry name" value="SKP1/BTB/POZ_sf"/>
</dbReference>
<dbReference type="AlphaFoldDB" id="A0A0D0CF00"/>
<evidence type="ECO:0008006" key="3">
    <source>
        <dbReference type="Google" id="ProtNLM"/>
    </source>
</evidence>
<evidence type="ECO:0000313" key="1">
    <source>
        <dbReference type="EMBL" id="KIK61159.1"/>
    </source>
</evidence>
<dbReference type="OrthoDB" id="3184970at2759"/>
<evidence type="ECO:0000313" key="2">
    <source>
        <dbReference type="Proteomes" id="UP000053593"/>
    </source>
</evidence>
<dbReference type="EMBL" id="KN834772">
    <property type="protein sequence ID" value="KIK61159.1"/>
    <property type="molecule type" value="Genomic_DNA"/>
</dbReference>